<keyword evidence="1" id="KW-1133">Transmembrane helix</keyword>
<feature type="non-terminal residue" evidence="2">
    <location>
        <position position="94"/>
    </location>
</feature>
<proteinExistence type="predicted"/>
<protein>
    <submittedName>
        <fullName evidence="2">Uncharacterized protein</fullName>
    </submittedName>
</protein>
<dbReference type="EMBL" id="BARU01004181">
    <property type="protein sequence ID" value="GAH18813.1"/>
    <property type="molecule type" value="Genomic_DNA"/>
</dbReference>
<name>X1FDH4_9ZZZZ</name>
<sequence>MDNYYNSLNDLEIQCGAKMSVDVDKLISEAEEEIEKLKTLKSNRGELDQLRMEINADSGDKAKVKKAKRRLSIPRMSLCLRKVVATLVVLSVFA</sequence>
<accession>X1FDH4</accession>
<keyword evidence="1" id="KW-0472">Membrane</keyword>
<dbReference type="AlphaFoldDB" id="X1FDH4"/>
<evidence type="ECO:0000313" key="2">
    <source>
        <dbReference type="EMBL" id="GAH18813.1"/>
    </source>
</evidence>
<organism evidence="2">
    <name type="scientific">marine sediment metagenome</name>
    <dbReference type="NCBI Taxonomy" id="412755"/>
    <lineage>
        <taxon>unclassified sequences</taxon>
        <taxon>metagenomes</taxon>
        <taxon>ecological metagenomes</taxon>
    </lineage>
</organism>
<evidence type="ECO:0000256" key="1">
    <source>
        <dbReference type="SAM" id="Phobius"/>
    </source>
</evidence>
<keyword evidence="1" id="KW-0812">Transmembrane</keyword>
<feature type="transmembrane region" description="Helical" evidence="1">
    <location>
        <begin position="73"/>
        <end position="93"/>
    </location>
</feature>
<comment type="caution">
    <text evidence="2">The sequence shown here is derived from an EMBL/GenBank/DDBJ whole genome shotgun (WGS) entry which is preliminary data.</text>
</comment>
<reference evidence="2" key="1">
    <citation type="journal article" date="2014" name="Front. Microbiol.">
        <title>High frequency of phylogenetically diverse reductive dehalogenase-homologous genes in deep subseafloor sedimentary metagenomes.</title>
        <authorList>
            <person name="Kawai M."/>
            <person name="Futagami T."/>
            <person name="Toyoda A."/>
            <person name="Takaki Y."/>
            <person name="Nishi S."/>
            <person name="Hori S."/>
            <person name="Arai W."/>
            <person name="Tsubouchi T."/>
            <person name="Morono Y."/>
            <person name="Uchiyama I."/>
            <person name="Ito T."/>
            <person name="Fujiyama A."/>
            <person name="Inagaki F."/>
            <person name="Takami H."/>
        </authorList>
    </citation>
    <scope>NUCLEOTIDE SEQUENCE</scope>
    <source>
        <strain evidence="2">Expedition CK06-06</strain>
    </source>
</reference>
<gene>
    <name evidence="2" type="ORF">S03H2_08559</name>
</gene>